<reference evidence="14 15" key="1">
    <citation type="submission" date="2014-05" db="EMBL/GenBank/DDBJ databases">
        <title>ATOL: Assembling a taxonomically balanced genome-scale reconstruction of the evolutionary history of the Enterobacteriaceae.</title>
        <authorList>
            <person name="Plunkett G.III."/>
            <person name="Neeno-Eckwall E.C."/>
            <person name="Glasner J.D."/>
            <person name="Perna N.T."/>
        </authorList>
    </citation>
    <scope>NUCLEOTIDE SEQUENCE [LARGE SCALE GENOMIC DNA]</scope>
    <source>
        <strain evidence="14 15">ATCC 33852</strain>
    </source>
</reference>
<dbReference type="PANTHER" id="PTHR38786:SF1">
    <property type="entry name" value="FLAGELLAR FLIJ PROTEIN"/>
    <property type="match status" value="1"/>
</dbReference>
<keyword evidence="14" id="KW-0282">Flagellum</keyword>
<keyword evidence="5 11" id="KW-1003">Cell membrane</keyword>
<evidence type="ECO:0000256" key="4">
    <source>
        <dbReference type="ARBA" id="ARBA00022448"/>
    </source>
</evidence>
<name>A0A085GFU1_EWIA3</name>
<keyword evidence="15" id="KW-1185">Reference proteome</keyword>
<keyword evidence="7 11" id="KW-1005">Bacterial flagellum biogenesis</keyword>
<feature type="coiled-coil region" evidence="12">
    <location>
        <begin position="73"/>
        <end position="100"/>
    </location>
</feature>
<keyword evidence="8 11" id="KW-0653">Protein transport</keyword>
<dbReference type="GO" id="GO:0006935">
    <property type="term" value="P:chemotaxis"/>
    <property type="evidence" value="ECO:0007669"/>
    <property type="project" value="UniProtKB-UniRule"/>
</dbReference>
<keyword evidence="12" id="KW-0175">Coiled coil</keyword>
<keyword evidence="9 11" id="KW-0472">Membrane</keyword>
<dbReference type="GO" id="GO:0071973">
    <property type="term" value="P:bacterial-type flagellum-dependent cell motility"/>
    <property type="evidence" value="ECO:0007669"/>
    <property type="project" value="InterPro"/>
</dbReference>
<keyword evidence="10 11" id="KW-1006">Bacterial flagellum protein export</keyword>
<evidence type="ECO:0000313" key="14">
    <source>
        <dbReference type="EMBL" id="KFC82586.1"/>
    </source>
</evidence>
<dbReference type="GO" id="GO:0015031">
    <property type="term" value="P:protein transport"/>
    <property type="evidence" value="ECO:0007669"/>
    <property type="project" value="UniProtKB-UniRule"/>
</dbReference>
<dbReference type="EMBL" id="JMPJ01000040">
    <property type="protein sequence ID" value="KFC82586.1"/>
    <property type="molecule type" value="Genomic_DNA"/>
</dbReference>
<keyword evidence="4 11" id="KW-0813">Transport</keyword>
<evidence type="ECO:0000256" key="12">
    <source>
        <dbReference type="SAM" id="Coils"/>
    </source>
</evidence>
<dbReference type="eggNOG" id="COG2882">
    <property type="taxonomic scope" value="Bacteria"/>
</dbReference>
<evidence type="ECO:0000256" key="2">
    <source>
        <dbReference type="ARBA" id="ARBA00010004"/>
    </source>
</evidence>
<evidence type="ECO:0000256" key="11">
    <source>
        <dbReference type="PIRNR" id="PIRNR019404"/>
    </source>
</evidence>
<keyword evidence="14" id="KW-0969">Cilium</keyword>
<feature type="compositionally biased region" description="Basic and acidic residues" evidence="13">
    <location>
        <begin position="129"/>
        <end position="138"/>
    </location>
</feature>
<dbReference type="NCBIfam" id="TIGR02473">
    <property type="entry name" value="flagell_FliJ"/>
    <property type="match status" value="1"/>
</dbReference>
<evidence type="ECO:0000256" key="8">
    <source>
        <dbReference type="ARBA" id="ARBA00022927"/>
    </source>
</evidence>
<dbReference type="GeneID" id="78379831"/>
<feature type="region of interest" description="Disordered" evidence="13">
    <location>
        <begin position="119"/>
        <end position="148"/>
    </location>
</feature>
<dbReference type="GO" id="GO:0003774">
    <property type="term" value="F:cytoskeletal motor activity"/>
    <property type="evidence" value="ECO:0007669"/>
    <property type="project" value="UniProtKB-UniRule"/>
</dbReference>
<evidence type="ECO:0000256" key="1">
    <source>
        <dbReference type="ARBA" id="ARBA00004413"/>
    </source>
</evidence>
<dbReference type="InterPro" id="IPR018006">
    <property type="entry name" value="Flag_FliJ_proteobac"/>
</dbReference>
<gene>
    <name evidence="14" type="primary">fliJ</name>
    <name evidence="14" type="ORF">GEAM_1484</name>
</gene>
<dbReference type="STRING" id="910964.GEAM_1484"/>
<comment type="function">
    <text evidence="11">Flagellar protein that affects chemotactic events.</text>
</comment>
<comment type="subcellular location">
    <subcellularLocation>
        <location evidence="1">Cell membrane</location>
        <topology evidence="1">Peripheral membrane protein</topology>
        <orientation evidence="1">Cytoplasmic side</orientation>
    </subcellularLocation>
</comment>
<evidence type="ECO:0000256" key="6">
    <source>
        <dbReference type="ARBA" id="ARBA00022500"/>
    </source>
</evidence>
<evidence type="ECO:0000256" key="7">
    <source>
        <dbReference type="ARBA" id="ARBA00022795"/>
    </source>
</evidence>
<dbReference type="PRINTS" id="PR01004">
    <property type="entry name" value="FLGFLIJ"/>
</dbReference>
<comment type="similarity">
    <text evidence="2 11">Belongs to the FliJ family.</text>
</comment>
<sequence>MESSSPLVTLCSLAQKALDQATNHLGQVRKSHGQVQEQLSMLLNYQNEYRQKLNTTMTGGIAANTWQNYQQFISTLEVAIDQHRQQLTQWNQRLDAAVSQWQDKQQRLNAYQTLQSRASEQQRVQANRLDQKQTDEFAQRGTHRKSQS</sequence>
<keyword evidence="14" id="KW-0966">Cell projection</keyword>
<dbReference type="InterPro" id="IPR052570">
    <property type="entry name" value="FliJ"/>
</dbReference>
<dbReference type="GO" id="GO:0005886">
    <property type="term" value="C:plasma membrane"/>
    <property type="evidence" value="ECO:0007669"/>
    <property type="project" value="UniProtKB-SubCell"/>
</dbReference>
<comment type="caution">
    <text evidence="14">The sequence shown here is derived from an EMBL/GenBank/DDBJ whole genome shotgun (WGS) entry which is preliminary data.</text>
</comment>
<dbReference type="Pfam" id="PF02050">
    <property type="entry name" value="FliJ"/>
    <property type="match status" value="1"/>
</dbReference>
<dbReference type="GO" id="GO:0044781">
    <property type="term" value="P:bacterial-type flagellum organization"/>
    <property type="evidence" value="ECO:0007669"/>
    <property type="project" value="UniProtKB-KW"/>
</dbReference>
<dbReference type="GO" id="GO:0009288">
    <property type="term" value="C:bacterial-type flagellum"/>
    <property type="evidence" value="ECO:0007669"/>
    <property type="project" value="UniProtKB-UniRule"/>
</dbReference>
<protein>
    <recommendedName>
        <fullName evidence="3 11">Flagellar FliJ protein</fullName>
    </recommendedName>
</protein>
<dbReference type="InterPro" id="IPR053716">
    <property type="entry name" value="Flag_assembly_chemotaxis_eff"/>
</dbReference>
<organism evidence="14 15">
    <name type="scientific">Ewingella americana (strain ATCC 33852 / DSM 4580 / CCUG 14506 / JCM 5911 / LMG 7869 / NCTC 12157 / CDC 1468-78)</name>
    <dbReference type="NCBI Taxonomy" id="910964"/>
    <lineage>
        <taxon>Bacteria</taxon>
        <taxon>Pseudomonadati</taxon>
        <taxon>Pseudomonadota</taxon>
        <taxon>Gammaproteobacteria</taxon>
        <taxon>Enterobacterales</taxon>
        <taxon>Yersiniaceae</taxon>
        <taxon>Ewingella</taxon>
    </lineage>
</organism>
<dbReference type="PANTHER" id="PTHR38786">
    <property type="entry name" value="FLAGELLAR FLIJ PROTEIN"/>
    <property type="match status" value="1"/>
</dbReference>
<evidence type="ECO:0000256" key="10">
    <source>
        <dbReference type="ARBA" id="ARBA00023225"/>
    </source>
</evidence>
<dbReference type="PIRSF" id="PIRSF019404">
    <property type="entry name" value="FliJ"/>
    <property type="match status" value="1"/>
</dbReference>
<evidence type="ECO:0000313" key="15">
    <source>
        <dbReference type="Proteomes" id="UP000028640"/>
    </source>
</evidence>
<dbReference type="Proteomes" id="UP000028640">
    <property type="component" value="Unassembled WGS sequence"/>
</dbReference>
<proteinExistence type="inferred from homology"/>
<evidence type="ECO:0000256" key="13">
    <source>
        <dbReference type="SAM" id="MobiDB-lite"/>
    </source>
</evidence>
<dbReference type="Gene3D" id="1.10.287.1700">
    <property type="match status" value="1"/>
</dbReference>
<dbReference type="RefSeq" id="WP_034790078.1">
    <property type="nucleotide sequence ID" value="NZ_JMPJ01000040.1"/>
</dbReference>
<evidence type="ECO:0000256" key="9">
    <source>
        <dbReference type="ARBA" id="ARBA00023136"/>
    </source>
</evidence>
<keyword evidence="6 11" id="KW-0145">Chemotaxis</keyword>
<accession>A0A085GFU1</accession>
<dbReference type="InterPro" id="IPR012823">
    <property type="entry name" value="Flagell_FliJ"/>
</dbReference>
<dbReference type="AlphaFoldDB" id="A0A085GFU1"/>
<evidence type="ECO:0000256" key="5">
    <source>
        <dbReference type="ARBA" id="ARBA00022475"/>
    </source>
</evidence>
<evidence type="ECO:0000256" key="3">
    <source>
        <dbReference type="ARBA" id="ARBA00020392"/>
    </source>
</evidence>
<dbReference type="OrthoDB" id="6465096at2"/>